<dbReference type="InterPro" id="IPR005084">
    <property type="entry name" value="CBM6"/>
</dbReference>
<dbReference type="Gene3D" id="2.60.120.200">
    <property type="match status" value="1"/>
</dbReference>
<dbReference type="InterPro" id="IPR050546">
    <property type="entry name" value="Glycosyl_Hydrlase_16"/>
</dbReference>
<proteinExistence type="inferred from homology"/>
<feature type="domain" description="GH16" evidence="5">
    <location>
        <begin position="20"/>
        <end position="282"/>
    </location>
</feature>
<reference evidence="6 7" key="1">
    <citation type="submission" date="2019-02" db="EMBL/GenBank/DDBJ databases">
        <authorList>
            <person name="Fomenkov A."/>
            <person name="Dubinina G."/>
            <person name="Grabovich M."/>
            <person name="Vincze T."/>
            <person name="Roberts R.J."/>
        </authorList>
    </citation>
    <scope>NUCLEOTIDE SEQUENCE [LARGE SCALE GENOMIC DNA]</scope>
    <source>
        <strain evidence="6 7">P</strain>
    </source>
</reference>
<dbReference type="SUPFAM" id="SSF49899">
    <property type="entry name" value="Concanavalin A-like lectins/glucanases"/>
    <property type="match status" value="1"/>
</dbReference>
<dbReference type="InterPro" id="IPR008979">
    <property type="entry name" value="Galactose-bd-like_sf"/>
</dbReference>
<dbReference type="Proteomes" id="UP000323824">
    <property type="component" value="Chromosome"/>
</dbReference>
<sequence>MKFYKYIIITTIIAVISSCTTSKTTDVQDDLKETRENWTLVWSDEFESSTIDKTNWNFVEGAGGYGNSELQNYTSREKNARIENGKLILEAHKEDYNGSNFTSAKLTTEGKGDWTYGRYEIRAKLPKGQGMWPALWMMPTDYDIYGPWPACGEIDIMESLGHETNKVYGTLHYGNPKSSTGTFYTLDSGNFSDSFHTYTLDWLPGEIKWYVDGILYQTQNDWYSNNEESVESLTFPAPFDRDFYLQFNLAVGGTWPGNPNDSTKFPQKFEIDWVRVYELNSPYKLVNKPVEDTNGSELVGRAPQDDGNYVLNDKFNDGDEFWTFINNEGGVGSASIENGEMFININASGNQTWANQLFQTDMNVRKGYTYRVSFKARSEKNRSFMLKIGGLEDRGWTAYSGEKQINISKEMKEYSFDFKMEEKTDVKARYEFNMGLDDADIWLDDIKLEVIAMPGDIVEIPNHLPQKYGNVIYNGTFDRGNDRKTFWNLLVDSKSDAMFSVNPDLYSREAKIVTIDSSNQENSIMLYQENIGLTKDDRYKIAFNGYSNDLRKIYLGLFDEKWKLIGEKIKVDLLEVSKKYSFEFNGINKDYNNVKVAFILDDENSTDTVYIDNVSFSKLIKPKKIIGLTRIEAEDFYSKSEVPQTQECSEGGLNIGWMTDGNWLKYRVIAPSAGSYKVNYRVASATTDNPLITRTNSGTTELTYKGSEDWQNWETISGEIVLPEGESEIVISAVDVNLNWFEIEQN</sequence>
<feature type="domain" description="CBM6" evidence="4">
    <location>
        <begin position="629"/>
        <end position="744"/>
    </location>
</feature>
<evidence type="ECO:0000313" key="7">
    <source>
        <dbReference type="Proteomes" id="UP000323824"/>
    </source>
</evidence>
<dbReference type="Pfam" id="PF03422">
    <property type="entry name" value="CBM_6"/>
    <property type="match status" value="1"/>
</dbReference>
<dbReference type="GO" id="GO:0030246">
    <property type="term" value="F:carbohydrate binding"/>
    <property type="evidence" value="ECO:0007669"/>
    <property type="project" value="InterPro"/>
</dbReference>
<dbReference type="GO" id="GO:0004553">
    <property type="term" value="F:hydrolase activity, hydrolyzing O-glycosyl compounds"/>
    <property type="evidence" value="ECO:0007669"/>
    <property type="project" value="InterPro"/>
</dbReference>
<dbReference type="PROSITE" id="PS51762">
    <property type="entry name" value="GH16_2"/>
    <property type="match status" value="1"/>
</dbReference>
<dbReference type="InterPro" id="IPR000757">
    <property type="entry name" value="Beta-glucanase-like"/>
</dbReference>
<dbReference type="RefSeq" id="WP_149567849.1">
    <property type="nucleotide sequence ID" value="NZ_CP035807.1"/>
</dbReference>
<keyword evidence="2" id="KW-0732">Signal</keyword>
<dbReference type="PROSITE" id="PS51257">
    <property type="entry name" value="PROKAR_LIPOPROTEIN"/>
    <property type="match status" value="1"/>
</dbReference>
<gene>
    <name evidence="6" type="ORF">EW093_07785</name>
</gene>
<keyword evidence="7" id="KW-1185">Reference proteome</keyword>
<dbReference type="SUPFAM" id="SSF49785">
    <property type="entry name" value="Galactose-binding domain-like"/>
    <property type="match status" value="3"/>
</dbReference>
<dbReference type="KEGG" id="sper:EW093_07785"/>
<evidence type="ECO:0000313" key="6">
    <source>
        <dbReference type="EMBL" id="QEN04606.1"/>
    </source>
</evidence>
<dbReference type="PANTHER" id="PTHR10963">
    <property type="entry name" value="GLYCOSYL HYDROLASE-RELATED"/>
    <property type="match status" value="1"/>
</dbReference>
<protein>
    <submittedName>
        <fullName evidence="6">Glycosyl hydrolase family protein</fullName>
    </submittedName>
</protein>
<dbReference type="PANTHER" id="PTHR10963:SF55">
    <property type="entry name" value="GLYCOSIDE HYDROLASE FAMILY 16 PROTEIN"/>
    <property type="match status" value="1"/>
</dbReference>
<comment type="similarity">
    <text evidence="1">Belongs to the glycosyl hydrolase 16 family.</text>
</comment>
<dbReference type="PROSITE" id="PS51175">
    <property type="entry name" value="CBM6"/>
    <property type="match status" value="1"/>
</dbReference>
<dbReference type="InterPro" id="IPR003305">
    <property type="entry name" value="CenC_carb-bd"/>
</dbReference>
<evidence type="ECO:0000256" key="3">
    <source>
        <dbReference type="ARBA" id="ARBA00022801"/>
    </source>
</evidence>
<dbReference type="InterPro" id="IPR013320">
    <property type="entry name" value="ConA-like_dom_sf"/>
</dbReference>
<evidence type="ECO:0000256" key="1">
    <source>
        <dbReference type="ARBA" id="ARBA00006865"/>
    </source>
</evidence>
<dbReference type="EMBL" id="CP035807">
    <property type="protein sequence ID" value="QEN04606.1"/>
    <property type="molecule type" value="Genomic_DNA"/>
</dbReference>
<keyword evidence="3 6" id="KW-0378">Hydrolase</keyword>
<evidence type="ECO:0000256" key="2">
    <source>
        <dbReference type="ARBA" id="ARBA00022729"/>
    </source>
</evidence>
<evidence type="ECO:0000259" key="5">
    <source>
        <dbReference type="PROSITE" id="PS51762"/>
    </source>
</evidence>
<dbReference type="CDD" id="cd08023">
    <property type="entry name" value="GH16_laminarinase_like"/>
    <property type="match status" value="1"/>
</dbReference>
<dbReference type="AlphaFoldDB" id="A0A5C1QD91"/>
<evidence type="ECO:0000259" key="4">
    <source>
        <dbReference type="PROSITE" id="PS51175"/>
    </source>
</evidence>
<accession>A0A5C1QD91</accession>
<dbReference type="OrthoDB" id="9809583at2"/>
<name>A0A5C1QD91_9SPIO</name>
<dbReference type="Pfam" id="PF00722">
    <property type="entry name" value="Glyco_hydro_16"/>
    <property type="match status" value="1"/>
</dbReference>
<dbReference type="SMART" id="SM00606">
    <property type="entry name" value="CBD_IV"/>
    <property type="match status" value="1"/>
</dbReference>
<dbReference type="CDD" id="cd04080">
    <property type="entry name" value="CBM6_cellulase-like"/>
    <property type="match status" value="1"/>
</dbReference>
<organism evidence="6 7">
    <name type="scientific">Thiospirochaeta perfilievii</name>
    <dbReference type="NCBI Taxonomy" id="252967"/>
    <lineage>
        <taxon>Bacteria</taxon>
        <taxon>Pseudomonadati</taxon>
        <taxon>Spirochaetota</taxon>
        <taxon>Spirochaetia</taxon>
        <taxon>Spirochaetales</taxon>
        <taxon>Spirochaetaceae</taxon>
        <taxon>Thiospirochaeta</taxon>
    </lineage>
</organism>
<reference evidence="6 7" key="2">
    <citation type="submission" date="2019-09" db="EMBL/GenBank/DDBJ databases">
        <title>Complete Genome Sequence and Methylome Analysis of free living Spirochaetas.</title>
        <authorList>
            <person name="Leshcheva N."/>
            <person name="Mikheeva N."/>
        </authorList>
    </citation>
    <scope>NUCLEOTIDE SEQUENCE [LARGE SCALE GENOMIC DNA]</scope>
    <source>
        <strain evidence="6 7">P</strain>
    </source>
</reference>
<dbReference type="InterPro" id="IPR006584">
    <property type="entry name" value="Cellulose-bd_IV"/>
</dbReference>
<dbReference type="Gene3D" id="2.60.120.260">
    <property type="entry name" value="Galactose-binding domain-like"/>
    <property type="match status" value="3"/>
</dbReference>
<dbReference type="GO" id="GO:0005975">
    <property type="term" value="P:carbohydrate metabolic process"/>
    <property type="evidence" value="ECO:0007669"/>
    <property type="project" value="InterPro"/>
</dbReference>
<dbReference type="Pfam" id="PF02018">
    <property type="entry name" value="CBM_4_9"/>
    <property type="match status" value="1"/>
</dbReference>